<keyword evidence="8" id="KW-1185">Reference proteome</keyword>
<keyword evidence="3 5" id="KW-1133">Transmembrane helix</keyword>
<dbReference type="PROSITE" id="PS50850">
    <property type="entry name" value="MFS"/>
    <property type="match status" value="1"/>
</dbReference>
<dbReference type="PROSITE" id="PS00216">
    <property type="entry name" value="SUGAR_TRANSPORT_1"/>
    <property type="match status" value="1"/>
</dbReference>
<dbReference type="PANTHER" id="PTHR23530">
    <property type="entry name" value="TRANSPORT PROTEIN-RELATED"/>
    <property type="match status" value="1"/>
</dbReference>
<feature type="transmembrane region" description="Helical" evidence="5">
    <location>
        <begin position="79"/>
        <end position="97"/>
    </location>
</feature>
<accession>A0A8J6URC7</accession>
<dbReference type="PANTHER" id="PTHR23530:SF1">
    <property type="entry name" value="PERMEASE, MAJOR FACILITATOR SUPERFAMILY-RELATED"/>
    <property type="match status" value="1"/>
</dbReference>
<feature type="transmembrane region" description="Helical" evidence="5">
    <location>
        <begin position="46"/>
        <end position="67"/>
    </location>
</feature>
<dbReference type="GO" id="GO:0016020">
    <property type="term" value="C:membrane"/>
    <property type="evidence" value="ECO:0007669"/>
    <property type="project" value="UniProtKB-SubCell"/>
</dbReference>
<evidence type="ECO:0000256" key="4">
    <source>
        <dbReference type="ARBA" id="ARBA00023136"/>
    </source>
</evidence>
<comment type="caution">
    <text evidence="7">The sequence shown here is derived from an EMBL/GenBank/DDBJ whole genome shotgun (WGS) entry which is preliminary data.</text>
</comment>
<feature type="transmembrane region" description="Helical" evidence="5">
    <location>
        <begin position="239"/>
        <end position="263"/>
    </location>
</feature>
<proteinExistence type="predicted"/>
<keyword evidence="2 5" id="KW-0812">Transmembrane</keyword>
<evidence type="ECO:0000313" key="8">
    <source>
        <dbReference type="Proteomes" id="UP000632828"/>
    </source>
</evidence>
<feature type="transmembrane region" description="Helical" evidence="5">
    <location>
        <begin position="20"/>
        <end position="40"/>
    </location>
</feature>
<dbReference type="Gene3D" id="1.20.1250.20">
    <property type="entry name" value="MFS general substrate transporter like domains"/>
    <property type="match status" value="1"/>
</dbReference>
<dbReference type="Proteomes" id="UP000632828">
    <property type="component" value="Unassembled WGS sequence"/>
</dbReference>
<dbReference type="AlphaFoldDB" id="A0A8J6URC7"/>
<feature type="transmembrane region" description="Helical" evidence="5">
    <location>
        <begin position="198"/>
        <end position="218"/>
    </location>
</feature>
<dbReference type="GO" id="GO:0022857">
    <property type="term" value="F:transmembrane transporter activity"/>
    <property type="evidence" value="ECO:0007669"/>
    <property type="project" value="InterPro"/>
</dbReference>
<feature type="domain" description="Major facilitator superfamily (MFS) profile" evidence="6">
    <location>
        <begin position="13"/>
        <end position="449"/>
    </location>
</feature>
<dbReference type="SUPFAM" id="SSF103473">
    <property type="entry name" value="MFS general substrate transporter"/>
    <property type="match status" value="1"/>
</dbReference>
<reference evidence="7" key="1">
    <citation type="submission" date="2020-09" db="EMBL/GenBank/DDBJ databases">
        <title>Pelobacter alkaliphilus sp. nov., a novel anaerobic arsenate-reducing bacterium from terrestrial mud volcano.</title>
        <authorList>
            <person name="Khomyakova M.A."/>
            <person name="Merkel A.Y."/>
            <person name="Slobodkin A.I."/>
        </authorList>
    </citation>
    <scope>NUCLEOTIDE SEQUENCE</scope>
    <source>
        <strain evidence="7">M08fum</strain>
    </source>
</reference>
<dbReference type="InterPro" id="IPR020846">
    <property type="entry name" value="MFS_dom"/>
</dbReference>
<dbReference type="EMBL" id="JACWUN010000011">
    <property type="protein sequence ID" value="MBD1401071.1"/>
    <property type="molecule type" value="Genomic_DNA"/>
</dbReference>
<protein>
    <submittedName>
        <fullName evidence="7">MFS transporter</fullName>
    </submittedName>
</protein>
<feature type="transmembrane region" description="Helical" evidence="5">
    <location>
        <begin position="317"/>
        <end position="340"/>
    </location>
</feature>
<evidence type="ECO:0000256" key="5">
    <source>
        <dbReference type="SAM" id="Phobius"/>
    </source>
</evidence>
<dbReference type="Pfam" id="PF07690">
    <property type="entry name" value="MFS_1"/>
    <property type="match status" value="1"/>
</dbReference>
<keyword evidence="4 5" id="KW-0472">Membrane</keyword>
<evidence type="ECO:0000259" key="6">
    <source>
        <dbReference type="PROSITE" id="PS50850"/>
    </source>
</evidence>
<dbReference type="InterPro" id="IPR011701">
    <property type="entry name" value="MFS"/>
</dbReference>
<feature type="transmembrane region" description="Helical" evidence="5">
    <location>
        <begin position="420"/>
        <end position="445"/>
    </location>
</feature>
<comment type="subcellular location">
    <subcellularLocation>
        <location evidence="1">Membrane</location>
        <topology evidence="1">Multi-pass membrane protein</topology>
    </subcellularLocation>
</comment>
<name>A0A8J6URC7_9BACT</name>
<evidence type="ECO:0000313" key="7">
    <source>
        <dbReference type="EMBL" id="MBD1401071.1"/>
    </source>
</evidence>
<evidence type="ECO:0000256" key="2">
    <source>
        <dbReference type="ARBA" id="ARBA00022692"/>
    </source>
</evidence>
<evidence type="ECO:0000256" key="3">
    <source>
        <dbReference type="ARBA" id="ARBA00022989"/>
    </source>
</evidence>
<dbReference type="InterPro" id="IPR036259">
    <property type="entry name" value="MFS_trans_sf"/>
</dbReference>
<feature type="transmembrane region" description="Helical" evidence="5">
    <location>
        <begin position="283"/>
        <end position="305"/>
    </location>
</feature>
<sequence length="453" mass="50217">MQINTGPSSPFAIRNIRLFILFRVLFNARFYYPVFSILFLDFGLSLSQFAILNAVWAATIVLCEIPSGALADSIGRRNLLVFAACLMVLEIALWAFVPRGNMTLLFWVFVLNRILSGMAEAAASGADEALAYDSLQLQGNSEDWGRVLERQIQFQSAGFVIAMTLGGILYDPNLLQRLFDWAGLAIIITSETTLRLPIYLTLISAVLVLLTTLGMREVEATQEVATEDNQTRLRSTFSLIWQAGRWIFSTPFVLAVMLFGLLGDSVVRMLLTMSSQYYRIIDIPAALFGVIGSSVALLGFVVPGLARRLSEHHRPGFNLMVTAGLILIGLTGLCFVWPWYGLIPAVLLFSCMYLISFFLSYYLNKATSSSRRATVLSFKGLFLNLGYGGIGLLYALLLKFLNQRVASQHPEITEEGLKNLVFAASLPWFVGYFLCLLLILVLLFARTGAIKSS</sequence>
<dbReference type="RefSeq" id="WP_191156276.1">
    <property type="nucleotide sequence ID" value="NZ_JACWUN010000011.1"/>
</dbReference>
<dbReference type="InterPro" id="IPR053160">
    <property type="entry name" value="MFS_DHA3_Transporter"/>
</dbReference>
<feature type="transmembrane region" description="Helical" evidence="5">
    <location>
        <begin position="346"/>
        <end position="364"/>
    </location>
</feature>
<feature type="transmembrane region" description="Helical" evidence="5">
    <location>
        <begin position="376"/>
        <end position="400"/>
    </location>
</feature>
<organism evidence="7 8">
    <name type="scientific">Pelovirga terrestris</name>
    <dbReference type="NCBI Taxonomy" id="2771352"/>
    <lineage>
        <taxon>Bacteria</taxon>
        <taxon>Pseudomonadati</taxon>
        <taxon>Thermodesulfobacteriota</taxon>
        <taxon>Desulfuromonadia</taxon>
        <taxon>Geobacterales</taxon>
        <taxon>Geobacteraceae</taxon>
        <taxon>Pelovirga</taxon>
    </lineage>
</organism>
<dbReference type="InterPro" id="IPR005829">
    <property type="entry name" value="Sugar_transporter_CS"/>
</dbReference>
<evidence type="ECO:0000256" key="1">
    <source>
        <dbReference type="ARBA" id="ARBA00004141"/>
    </source>
</evidence>
<gene>
    <name evidence="7" type="ORF">ICT70_10330</name>
</gene>